<dbReference type="PANTHER" id="PTHR31099">
    <property type="entry name" value="OS06G0165300 PROTEIN"/>
    <property type="match status" value="1"/>
</dbReference>
<dbReference type="Proteomes" id="UP000257109">
    <property type="component" value="Unassembled WGS sequence"/>
</dbReference>
<dbReference type="OrthoDB" id="1321796at2759"/>
<proteinExistence type="predicted"/>
<protein>
    <recommendedName>
        <fullName evidence="1">Transposase (putative) gypsy type domain-containing protein</fullName>
    </recommendedName>
</protein>
<dbReference type="AlphaFoldDB" id="A0A371GSZ6"/>
<feature type="non-terminal residue" evidence="2">
    <location>
        <position position="1"/>
    </location>
</feature>
<evidence type="ECO:0000313" key="3">
    <source>
        <dbReference type="Proteomes" id="UP000257109"/>
    </source>
</evidence>
<organism evidence="2 3">
    <name type="scientific">Mucuna pruriens</name>
    <name type="common">Velvet bean</name>
    <name type="synonym">Dolichos pruriens</name>
    <dbReference type="NCBI Taxonomy" id="157652"/>
    <lineage>
        <taxon>Eukaryota</taxon>
        <taxon>Viridiplantae</taxon>
        <taxon>Streptophyta</taxon>
        <taxon>Embryophyta</taxon>
        <taxon>Tracheophyta</taxon>
        <taxon>Spermatophyta</taxon>
        <taxon>Magnoliopsida</taxon>
        <taxon>eudicotyledons</taxon>
        <taxon>Gunneridae</taxon>
        <taxon>Pentapetalae</taxon>
        <taxon>rosids</taxon>
        <taxon>fabids</taxon>
        <taxon>Fabales</taxon>
        <taxon>Fabaceae</taxon>
        <taxon>Papilionoideae</taxon>
        <taxon>50 kb inversion clade</taxon>
        <taxon>NPAAA clade</taxon>
        <taxon>indigoferoid/millettioid clade</taxon>
        <taxon>Phaseoleae</taxon>
        <taxon>Mucuna</taxon>
    </lineage>
</organism>
<evidence type="ECO:0000259" key="1">
    <source>
        <dbReference type="Pfam" id="PF04195"/>
    </source>
</evidence>
<evidence type="ECO:0000313" key="2">
    <source>
        <dbReference type="EMBL" id="RDX93640.1"/>
    </source>
</evidence>
<dbReference type="Pfam" id="PF04195">
    <property type="entry name" value="Transposase_28"/>
    <property type="match status" value="1"/>
</dbReference>
<accession>A0A371GSZ6</accession>
<dbReference type="InterPro" id="IPR007321">
    <property type="entry name" value="Transposase_28"/>
</dbReference>
<dbReference type="PANTHER" id="PTHR31099:SF28">
    <property type="entry name" value="F5J5.12"/>
    <property type="match status" value="1"/>
</dbReference>
<name>A0A371GSZ6_MUCPR</name>
<dbReference type="EMBL" id="QJKJ01004564">
    <property type="protein sequence ID" value="RDX93640.1"/>
    <property type="molecule type" value="Genomic_DNA"/>
</dbReference>
<keyword evidence="3" id="KW-1185">Reference proteome</keyword>
<sequence>ALESDSEDGRPPSWIDPGVMEVHSVYTWSDSLVGMANAICSRGPWEVVCLWANERREPYFYFYETMFSKFGIRLLFSGFERVVLWALNVAPTQLHPNSWAFVRAFKLLCEDMGREPSLSVFFWYFSLHQADKLQAVQRSLLMSGGRSDGTESTLSDQPTIFVMVAYNQLEDWEREFIEELKQLPTLSCSQLIFDKRYCLVEGALPIHYSSGHGGGVPTVSRWAG</sequence>
<comment type="caution">
    <text evidence="2">The sequence shown here is derived from an EMBL/GenBank/DDBJ whole genome shotgun (WGS) entry which is preliminary data.</text>
</comment>
<reference evidence="2" key="1">
    <citation type="submission" date="2018-05" db="EMBL/GenBank/DDBJ databases">
        <title>Draft genome of Mucuna pruriens seed.</title>
        <authorList>
            <person name="Nnadi N.E."/>
            <person name="Vos R."/>
            <person name="Hasami M.H."/>
            <person name="Devisetty U.K."/>
            <person name="Aguiy J.C."/>
        </authorList>
    </citation>
    <scope>NUCLEOTIDE SEQUENCE [LARGE SCALE GENOMIC DNA]</scope>
    <source>
        <strain evidence="2">JCA_2017</strain>
    </source>
</reference>
<feature type="domain" description="Transposase (putative) gypsy type" evidence="1">
    <location>
        <begin position="67"/>
        <end position="128"/>
    </location>
</feature>
<gene>
    <name evidence="2" type="ORF">CR513_24069</name>
</gene>